<protein>
    <recommendedName>
        <fullName evidence="5 14">Anthranilate synthase component 1</fullName>
        <ecNumber evidence="4 14">4.1.3.27</ecNumber>
    </recommendedName>
</protein>
<dbReference type="EMBL" id="CP032999">
    <property type="protein sequence ID" value="QCI26165.1"/>
    <property type="molecule type" value="Genomic_DNA"/>
</dbReference>
<dbReference type="NCBIfam" id="TIGR00565">
    <property type="entry name" value="trpE_proteo"/>
    <property type="match status" value="1"/>
</dbReference>
<dbReference type="InterPro" id="IPR006805">
    <property type="entry name" value="Anth_synth_I_N"/>
</dbReference>
<evidence type="ECO:0000256" key="4">
    <source>
        <dbReference type="ARBA" id="ARBA00012266"/>
    </source>
</evidence>
<dbReference type="EC" id="4.1.3.27" evidence="4 14"/>
<comment type="function">
    <text evidence="12">Part of a heterotetrameric complex that catalyzes the two-step biosynthesis of anthranilate, an intermediate in the biosynthesis of L-tryptophan. In the first step, the glutamine-binding beta subunit (TrpG) of anthranilate synthase (AS) provides the glutamine amidotransferase activity which generates ammonia as a substrate that, along with chorismate, is used in the second step, catalyzed by the large alpha subunit of AS (TrpE) to produce anthranilate. In the absence of TrpG, TrpE can synthesize anthranilate directly from chorismate and high concentrations of ammonia.</text>
</comment>
<evidence type="ECO:0000259" key="17">
    <source>
        <dbReference type="Pfam" id="PF00425"/>
    </source>
</evidence>
<name>A0A4D6YMB3_9GAMM</name>
<evidence type="ECO:0000256" key="13">
    <source>
        <dbReference type="ARBA" id="ARBA00047683"/>
    </source>
</evidence>
<comment type="catalytic activity">
    <reaction evidence="13 14">
        <text>chorismate + L-glutamine = anthranilate + pyruvate + L-glutamate + H(+)</text>
        <dbReference type="Rhea" id="RHEA:21732"/>
        <dbReference type="ChEBI" id="CHEBI:15361"/>
        <dbReference type="ChEBI" id="CHEBI:15378"/>
        <dbReference type="ChEBI" id="CHEBI:16567"/>
        <dbReference type="ChEBI" id="CHEBI:29748"/>
        <dbReference type="ChEBI" id="CHEBI:29985"/>
        <dbReference type="ChEBI" id="CHEBI:58359"/>
        <dbReference type="EC" id="4.1.3.27"/>
    </reaction>
</comment>
<keyword evidence="6 14" id="KW-0028">Amino-acid biosynthesis</keyword>
<reference evidence="19 20" key="1">
    <citation type="submission" date="2018-10" db="EMBL/GenBank/DDBJ databases">
        <title>Comparative functional genomics of the obligate endosymbiont Buchnera aphidicola.</title>
        <authorList>
            <person name="Chong R.A."/>
        </authorList>
    </citation>
    <scope>NUCLEOTIDE SEQUENCE [LARGE SCALE GENOMIC DNA]</scope>
    <source>
        <strain evidence="19 20">Ska</strain>
    </source>
</reference>
<dbReference type="PRINTS" id="PR00095">
    <property type="entry name" value="ANTSNTHASEI"/>
</dbReference>
<dbReference type="Gene3D" id="3.60.120.10">
    <property type="entry name" value="Anthranilate synthase"/>
    <property type="match status" value="1"/>
</dbReference>
<keyword evidence="10 14" id="KW-0057">Aromatic amino acid biosynthesis</keyword>
<sequence>MNKNIFQTVQIDAPYRSNPAATFYELCGNKKISLLLESAEINKKYQLKSMMIIDTAVRITAYKQIVIYEAMTKNGQNILDQIHTVIPKVVRISYYKNTVKLIFPKNDFNVDEDVKLRSLSVFDAFRFIFQLVKAKEKDLDAIFFGGLFSYDLINTFEILPKVKGCYKCPDFCFYLSEVLLIIDHLNKNSMIQGSIFFKDFYEQKRITDRLYNLQKKLYNDPTNIPCNTILPSKVQISLNDLEYQNVVKNMQRYIRQGEIFQVVPSRKFFLSCPYPLLAYYTLKLNNPSPYMFFMQDTDFTLFGASPESSLKYNPITRKIEIYPIAGTRPRGFDLSGNLNFDFDSRIELEMRTNHKELSEHLMLVDLARNDLAKICVPGTRFVSQLTKVDRYSHVMHLVSKVIGVLQYDLDALHAYSACMNMGTLTGAPKMRAMELIYEAENFKRGSYGGAIGYFTASGVLDTCIVIRSAYVENNIATIQAGAGVVLDSIPIEEAIESRNKAQVVLNSIIQSNYHKDIL</sequence>
<feature type="binding site" evidence="16">
    <location>
        <position position="359"/>
    </location>
    <ligand>
        <name>Mg(2+)</name>
        <dbReference type="ChEBI" id="CHEBI:18420"/>
    </ligand>
</feature>
<evidence type="ECO:0000256" key="5">
    <source>
        <dbReference type="ARBA" id="ARBA00020653"/>
    </source>
</evidence>
<dbReference type="PIRSF" id="PIRSF001373">
    <property type="entry name" value="TrpE"/>
    <property type="match status" value="1"/>
</dbReference>
<comment type="similarity">
    <text evidence="2 14">Belongs to the anthranilate synthase component I family.</text>
</comment>
<feature type="binding site" evidence="15">
    <location>
        <position position="38"/>
    </location>
    <ligand>
        <name>L-tryptophan</name>
        <dbReference type="ChEBI" id="CHEBI:57912"/>
    </ligand>
</feature>
<feature type="binding site" evidence="15">
    <location>
        <begin position="481"/>
        <end position="483"/>
    </location>
    <ligand>
        <name>chorismate</name>
        <dbReference type="ChEBI" id="CHEBI:29748"/>
    </ligand>
</feature>
<keyword evidence="8 14" id="KW-0822">Tryptophan biosynthesis</keyword>
<dbReference type="InterPro" id="IPR015890">
    <property type="entry name" value="Chorismate_C"/>
</dbReference>
<dbReference type="GO" id="GO:0046872">
    <property type="term" value="F:metal ion binding"/>
    <property type="evidence" value="ECO:0007669"/>
    <property type="project" value="UniProtKB-KW"/>
</dbReference>
<dbReference type="InterPro" id="IPR019999">
    <property type="entry name" value="Anth_synth_I-like"/>
</dbReference>
<evidence type="ECO:0000259" key="18">
    <source>
        <dbReference type="Pfam" id="PF04715"/>
    </source>
</evidence>
<dbReference type="InterPro" id="IPR005257">
    <property type="entry name" value="Anth_synth_I_TrpE"/>
</dbReference>
<evidence type="ECO:0000256" key="7">
    <source>
        <dbReference type="ARBA" id="ARBA00022723"/>
    </source>
</evidence>
<keyword evidence="7 16" id="KW-0479">Metal-binding</keyword>
<feature type="domain" description="Anthranilate synthase component I N-terminal" evidence="18">
    <location>
        <begin position="20"/>
        <end position="188"/>
    </location>
</feature>
<dbReference type="AlphaFoldDB" id="A0A4D6YMB3"/>
<gene>
    <name evidence="19" type="ORF">D9V78_02000</name>
</gene>
<feature type="binding site" evidence="15">
    <location>
        <begin position="289"/>
        <end position="291"/>
    </location>
    <ligand>
        <name>L-tryptophan</name>
        <dbReference type="ChEBI" id="CHEBI:57912"/>
    </ligand>
</feature>
<dbReference type="NCBIfam" id="NF010079">
    <property type="entry name" value="PRK13564.1"/>
    <property type="match status" value="1"/>
</dbReference>
<dbReference type="SUPFAM" id="SSF56322">
    <property type="entry name" value="ADC synthase"/>
    <property type="match status" value="1"/>
</dbReference>
<feature type="binding site" evidence="15">
    <location>
        <position position="447"/>
    </location>
    <ligand>
        <name>chorismate</name>
        <dbReference type="ChEBI" id="CHEBI:29748"/>
    </ligand>
</feature>
<evidence type="ECO:0000256" key="11">
    <source>
        <dbReference type="ARBA" id="ARBA00023239"/>
    </source>
</evidence>
<evidence type="ECO:0000256" key="1">
    <source>
        <dbReference type="ARBA" id="ARBA00004873"/>
    </source>
</evidence>
<feature type="binding site" evidence="15">
    <location>
        <begin position="326"/>
        <end position="327"/>
    </location>
    <ligand>
        <name>chorismate</name>
        <dbReference type="ChEBI" id="CHEBI:29748"/>
    </ligand>
</feature>
<evidence type="ECO:0000256" key="9">
    <source>
        <dbReference type="ARBA" id="ARBA00022842"/>
    </source>
</evidence>
<dbReference type="Pfam" id="PF04715">
    <property type="entry name" value="Anth_synt_I_N"/>
    <property type="match status" value="1"/>
</dbReference>
<evidence type="ECO:0000256" key="6">
    <source>
        <dbReference type="ARBA" id="ARBA00022605"/>
    </source>
</evidence>
<dbReference type="PANTHER" id="PTHR11236">
    <property type="entry name" value="AMINOBENZOATE/ANTHRANILATE SYNTHASE"/>
    <property type="match status" value="1"/>
</dbReference>
<keyword evidence="11 14" id="KW-0456">Lyase</keyword>
<comment type="subunit">
    <text evidence="3">Heterotetramer consisting of two non-identical subunits: a beta subunit (TrpG) and a large alpha subunit (TrpE).</text>
</comment>
<evidence type="ECO:0000256" key="14">
    <source>
        <dbReference type="PIRNR" id="PIRNR001373"/>
    </source>
</evidence>
<evidence type="ECO:0000256" key="16">
    <source>
        <dbReference type="PIRSR" id="PIRSR001373-2"/>
    </source>
</evidence>
<dbReference type="Proteomes" id="UP000298685">
    <property type="component" value="Chromosome"/>
</dbReference>
<dbReference type="Pfam" id="PF00425">
    <property type="entry name" value="Chorismate_bind"/>
    <property type="match status" value="1"/>
</dbReference>
<feature type="binding site" evidence="16">
    <location>
        <position position="496"/>
    </location>
    <ligand>
        <name>Mg(2+)</name>
        <dbReference type="ChEBI" id="CHEBI:18420"/>
    </ligand>
</feature>
<evidence type="ECO:0000256" key="2">
    <source>
        <dbReference type="ARBA" id="ARBA00009562"/>
    </source>
</evidence>
<evidence type="ECO:0000256" key="10">
    <source>
        <dbReference type="ARBA" id="ARBA00023141"/>
    </source>
</evidence>
<dbReference type="GO" id="GO:0000162">
    <property type="term" value="P:L-tryptophan biosynthetic process"/>
    <property type="evidence" value="ECO:0007669"/>
    <property type="project" value="UniProtKB-UniPathway"/>
</dbReference>
<accession>A0A4D6YMB3</accession>
<organism evidence="19 20">
    <name type="scientific">Buchnera aphidicola</name>
    <name type="common">Sarucallis kahawaluokalani</name>
    <dbReference type="NCBI Taxonomy" id="1241878"/>
    <lineage>
        <taxon>Bacteria</taxon>
        <taxon>Pseudomonadati</taxon>
        <taxon>Pseudomonadota</taxon>
        <taxon>Gammaproteobacteria</taxon>
        <taxon>Enterobacterales</taxon>
        <taxon>Erwiniaceae</taxon>
        <taxon>Buchnera</taxon>
    </lineage>
</organism>
<feature type="domain" description="Chorismate-utilising enzyme C-terminal" evidence="17">
    <location>
        <begin position="242"/>
        <end position="500"/>
    </location>
</feature>
<evidence type="ECO:0000313" key="20">
    <source>
        <dbReference type="Proteomes" id="UP000298685"/>
    </source>
</evidence>
<evidence type="ECO:0000256" key="8">
    <source>
        <dbReference type="ARBA" id="ARBA00022822"/>
    </source>
</evidence>
<evidence type="ECO:0000256" key="15">
    <source>
        <dbReference type="PIRSR" id="PIRSR001373-1"/>
    </source>
</evidence>
<comment type="cofactor">
    <cofactor evidence="16">
        <name>Mg(2+)</name>
        <dbReference type="ChEBI" id="CHEBI:18420"/>
    </cofactor>
    <text evidence="16">Binds 1 Mg(2+) ion per subunit.</text>
</comment>
<evidence type="ECO:0000256" key="3">
    <source>
        <dbReference type="ARBA" id="ARBA00011575"/>
    </source>
</evidence>
<dbReference type="UniPathway" id="UPA00035">
    <property type="reaction ID" value="UER00040"/>
</dbReference>
<dbReference type="PANTHER" id="PTHR11236:SF49">
    <property type="entry name" value="ANTHRANILATE SYNTHASE COMPONENT 1"/>
    <property type="match status" value="1"/>
</dbReference>
<evidence type="ECO:0000313" key="19">
    <source>
        <dbReference type="EMBL" id="QCI26165.1"/>
    </source>
</evidence>
<dbReference type="GO" id="GO:0004049">
    <property type="term" value="F:anthranilate synthase activity"/>
    <property type="evidence" value="ECO:0007669"/>
    <property type="project" value="UniProtKB-EC"/>
</dbReference>
<dbReference type="OrthoDB" id="9803598at2"/>
<proteinExistence type="inferred from homology"/>
<dbReference type="InterPro" id="IPR005801">
    <property type="entry name" value="ADC_synthase"/>
</dbReference>
<feature type="binding site" evidence="15">
    <location>
        <position position="467"/>
    </location>
    <ligand>
        <name>chorismate</name>
        <dbReference type="ChEBI" id="CHEBI:29748"/>
    </ligand>
</feature>
<keyword evidence="9 16" id="KW-0460">Magnesium</keyword>
<comment type="pathway">
    <text evidence="1 14">Amino-acid biosynthesis; L-tryptophan biosynthesis; L-tryptophan from chorismate: step 1/5.</text>
</comment>
<evidence type="ECO:0000256" key="12">
    <source>
        <dbReference type="ARBA" id="ARBA00025634"/>
    </source>
</evidence>